<dbReference type="InterPro" id="IPR000873">
    <property type="entry name" value="AMP-dep_synth/lig_dom"/>
</dbReference>
<evidence type="ECO:0000313" key="2">
    <source>
        <dbReference type="EMBL" id="MPM69561.1"/>
    </source>
</evidence>
<dbReference type="AlphaFoldDB" id="A0A645BY27"/>
<dbReference type="Pfam" id="PF00501">
    <property type="entry name" value="AMP-binding"/>
    <property type="match status" value="1"/>
</dbReference>
<dbReference type="SUPFAM" id="SSF56801">
    <property type="entry name" value="Acetyl-CoA synthetase-like"/>
    <property type="match status" value="1"/>
</dbReference>
<comment type="caution">
    <text evidence="2">The sequence shown here is derived from an EMBL/GenBank/DDBJ whole genome shotgun (WGS) entry which is preliminary data.</text>
</comment>
<proteinExistence type="predicted"/>
<sequence length="383" mass="43300">MYSGIENWILKRCGLASFQDLEDWQQDQLARQTDYAKRSLFYRNGLRGFTTSDDLRSNPLQFLCIPPKEVSRITTLPTSGTSGVSKRVFFSEEDLQLTVEYFHVGMQELMAPQQKAAIFMPGATPGSVGDLLIQAIEGFGGEAAAYGFIRNPYDAQIQAADADCLLGHPIQLLTLSRIAPHLRPKSVLLTGDPVPAWLITEMEQTWSCRIHPHYGLTESGFGLAVRGKDGYGEQICHPFIRLDIMDPQTGTLVPDGEWGEIVLSTLMRQAMPLLHYRTGDCGRWLPDTYPKRLDIRQSRIQQPQLERNFTIHHLDQAVFSIKDVFYYTATLKKEGLLLTIDSPAEYHDISVALKNVLHLSIPWHIEKKKMLCEPGKRKIAIEE</sequence>
<feature type="domain" description="AMP-dependent synthetase/ligase" evidence="1">
    <location>
        <begin position="74"/>
        <end position="264"/>
    </location>
</feature>
<reference evidence="2" key="1">
    <citation type="submission" date="2019-08" db="EMBL/GenBank/DDBJ databases">
        <authorList>
            <person name="Kucharzyk K."/>
            <person name="Murdoch R.W."/>
            <person name="Higgins S."/>
            <person name="Loffler F."/>
        </authorList>
    </citation>
    <scope>NUCLEOTIDE SEQUENCE</scope>
</reference>
<dbReference type="PANTHER" id="PTHR43845:SF1">
    <property type="entry name" value="BLR5969 PROTEIN"/>
    <property type="match status" value="1"/>
</dbReference>
<gene>
    <name evidence="2" type="ORF">SDC9_116508</name>
</gene>
<name>A0A645BY27_9ZZZZ</name>
<dbReference type="InterPro" id="IPR042099">
    <property type="entry name" value="ANL_N_sf"/>
</dbReference>
<protein>
    <recommendedName>
        <fullName evidence="1">AMP-dependent synthetase/ligase domain-containing protein</fullName>
    </recommendedName>
</protein>
<dbReference type="EMBL" id="VSSQ01022950">
    <property type="protein sequence ID" value="MPM69561.1"/>
    <property type="molecule type" value="Genomic_DNA"/>
</dbReference>
<dbReference type="PANTHER" id="PTHR43845">
    <property type="entry name" value="BLR5969 PROTEIN"/>
    <property type="match status" value="1"/>
</dbReference>
<dbReference type="Gene3D" id="3.40.50.12780">
    <property type="entry name" value="N-terminal domain of ligase-like"/>
    <property type="match status" value="1"/>
</dbReference>
<accession>A0A645BY27</accession>
<organism evidence="2">
    <name type="scientific">bioreactor metagenome</name>
    <dbReference type="NCBI Taxonomy" id="1076179"/>
    <lineage>
        <taxon>unclassified sequences</taxon>
        <taxon>metagenomes</taxon>
        <taxon>ecological metagenomes</taxon>
    </lineage>
</organism>
<evidence type="ECO:0000259" key="1">
    <source>
        <dbReference type="Pfam" id="PF00501"/>
    </source>
</evidence>